<reference evidence="2 3" key="1">
    <citation type="submission" date="2017-11" db="EMBL/GenBank/DDBJ databases">
        <title>A major lineage of nontailed dsDNA viruses as unrecognized killers of marine bacteria.</title>
        <authorList>
            <person name="Kauffman K.M."/>
            <person name="Hussain F.A."/>
            <person name="Yang J."/>
            <person name="Arevalo P."/>
            <person name="Brown J.M."/>
            <person name="Chang W.K."/>
            <person name="VanInsberghe D."/>
            <person name="Elsherbini J."/>
            <person name="Cutler M.B."/>
            <person name="Kelly L."/>
            <person name="Polz M.F."/>
        </authorList>
    </citation>
    <scope>NUCLEOTIDE SEQUENCE [LARGE SCALE GENOMIC DNA]</scope>
</reference>
<keyword evidence="1" id="KW-1133">Transmembrane helix</keyword>
<keyword evidence="3" id="KW-1185">Reference proteome</keyword>
<gene>
    <name evidence="2" type="ORF">NVP1238A_88</name>
</gene>
<name>A0A2I7RUK7_9CAUD</name>
<feature type="transmembrane region" description="Helical" evidence="1">
    <location>
        <begin position="6"/>
        <end position="29"/>
    </location>
</feature>
<dbReference type="Proteomes" id="UP000269348">
    <property type="component" value="Segment"/>
</dbReference>
<sequence length="34" mass="3402">MAAVIAGTIGAFATIGGVIYVGVIIYCALTSKEK</sequence>
<evidence type="ECO:0000313" key="3">
    <source>
        <dbReference type="Proteomes" id="UP000269348"/>
    </source>
</evidence>
<accession>A0A2I7RUK7</accession>
<proteinExistence type="predicted"/>
<organism evidence="2 3">
    <name type="scientific">Vibrio phage 1.238.A._10N.261.52.F10</name>
    <dbReference type="NCBI Taxonomy" id="1881231"/>
    <lineage>
        <taxon>Viruses</taxon>
        <taxon>Duplodnaviria</taxon>
        <taxon>Heunggongvirae</taxon>
        <taxon>Uroviricota</taxon>
        <taxon>Caudoviricetes</taxon>
        <taxon>Schitoviridae</taxon>
        <taxon>Pariacacavirus</taxon>
        <taxon>Pariacacavirus 1238A</taxon>
    </lineage>
</organism>
<dbReference type="EMBL" id="MG592603">
    <property type="protein sequence ID" value="AUR97337.1"/>
    <property type="molecule type" value="Genomic_DNA"/>
</dbReference>
<protein>
    <submittedName>
        <fullName evidence="2">TMhelix containing protein</fullName>
    </submittedName>
</protein>
<keyword evidence="1" id="KW-0472">Membrane</keyword>
<keyword evidence="1" id="KW-0812">Transmembrane</keyword>
<evidence type="ECO:0000313" key="2">
    <source>
        <dbReference type="EMBL" id="AUR97337.1"/>
    </source>
</evidence>
<evidence type="ECO:0000256" key="1">
    <source>
        <dbReference type="SAM" id="Phobius"/>
    </source>
</evidence>